<comment type="similarity">
    <text evidence="7">Belongs to the MptA/B family.</text>
</comment>
<evidence type="ECO:0000256" key="7">
    <source>
        <dbReference type="ARBA" id="ARBA00043987"/>
    </source>
</evidence>
<name>A0ABP4ZSZ5_9MICO</name>
<keyword evidence="6 8" id="KW-0472">Membrane</keyword>
<feature type="transmembrane region" description="Helical" evidence="8">
    <location>
        <begin position="208"/>
        <end position="229"/>
    </location>
</feature>
<dbReference type="Pfam" id="PF26314">
    <property type="entry name" value="MptA_B_family"/>
    <property type="match status" value="1"/>
</dbReference>
<evidence type="ECO:0000256" key="3">
    <source>
        <dbReference type="ARBA" id="ARBA00022679"/>
    </source>
</evidence>
<feature type="transmembrane region" description="Helical" evidence="8">
    <location>
        <begin position="269"/>
        <end position="294"/>
    </location>
</feature>
<evidence type="ECO:0000313" key="10">
    <source>
        <dbReference type="Proteomes" id="UP001501094"/>
    </source>
</evidence>
<keyword evidence="4 8" id="KW-0812">Transmembrane</keyword>
<feature type="transmembrane region" description="Helical" evidence="8">
    <location>
        <begin position="425"/>
        <end position="446"/>
    </location>
</feature>
<evidence type="ECO:0000256" key="4">
    <source>
        <dbReference type="ARBA" id="ARBA00022692"/>
    </source>
</evidence>
<feature type="transmembrane region" description="Helical" evidence="8">
    <location>
        <begin position="335"/>
        <end position="355"/>
    </location>
</feature>
<evidence type="ECO:0000256" key="2">
    <source>
        <dbReference type="ARBA" id="ARBA00022676"/>
    </source>
</evidence>
<dbReference type="InterPro" id="IPR049829">
    <property type="entry name" value="MptA/B-like"/>
</dbReference>
<feature type="transmembrane region" description="Helical" evidence="8">
    <location>
        <begin position="184"/>
        <end position="201"/>
    </location>
</feature>
<evidence type="ECO:0000256" key="8">
    <source>
        <dbReference type="SAM" id="Phobius"/>
    </source>
</evidence>
<keyword evidence="10" id="KW-1185">Reference proteome</keyword>
<organism evidence="9 10">
    <name type="scientific">Myceligenerans crystallogenes</name>
    <dbReference type="NCBI Taxonomy" id="316335"/>
    <lineage>
        <taxon>Bacteria</taxon>
        <taxon>Bacillati</taxon>
        <taxon>Actinomycetota</taxon>
        <taxon>Actinomycetes</taxon>
        <taxon>Micrococcales</taxon>
        <taxon>Promicromonosporaceae</taxon>
        <taxon>Myceligenerans</taxon>
    </lineage>
</organism>
<dbReference type="EMBL" id="BAAANL010000007">
    <property type="protein sequence ID" value="GAA1870649.1"/>
    <property type="molecule type" value="Genomic_DNA"/>
</dbReference>
<keyword evidence="3" id="KW-0808">Transferase</keyword>
<protein>
    <submittedName>
        <fullName evidence="9">Polyprenol phosphomannose-dependent alpha 1,6 mannosyltransferase MptB</fullName>
    </submittedName>
</protein>
<evidence type="ECO:0000313" key="9">
    <source>
        <dbReference type="EMBL" id="GAA1870649.1"/>
    </source>
</evidence>
<keyword evidence="2 9" id="KW-0328">Glycosyltransferase</keyword>
<proteinExistence type="inferred from homology"/>
<gene>
    <name evidence="9" type="primary">mptB</name>
    <name evidence="9" type="ORF">GCM10009751_32170</name>
</gene>
<evidence type="ECO:0000256" key="5">
    <source>
        <dbReference type="ARBA" id="ARBA00022989"/>
    </source>
</evidence>
<feature type="transmembrane region" description="Helical" evidence="8">
    <location>
        <begin position="306"/>
        <end position="328"/>
    </location>
</feature>
<feature type="transmembrane region" description="Helical" evidence="8">
    <location>
        <begin position="28"/>
        <end position="48"/>
    </location>
</feature>
<reference evidence="10" key="1">
    <citation type="journal article" date="2019" name="Int. J. Syst. Evol. Microbiol.">
        <title>The Global Catalogue of Microorganisms (GCM) 10K type strain sequencing project: providing services to taxonomists for standard genome sequencing and annotation.</title>
        <authorList>
            <consortium name="The Broad Institute Genomics Platform"/>
            <consortium name="The Broad Institute Genome Sequencing Center for Infectious Disease"/>
            <person name="Wu L."/>
            <person name="Ma J."/>
        </authorList>
    </citation>
    <scope>NUCLEOTIDE SEQUENCE [LARGE SCALE GENOMIC DNA]</scope>
    <source>
        <strain evidence="10">JCM 14326</strain>
    </source>
</reference>
<evidence type="ECO:0000256" key="1">
    <source>
        <dbReference type="ARBA" id="ARBA00004141"/>
    </source>
</evidence>
<dbReference type="GO" id="GO:0016757">
    <property type="term" value="F:glycosyltransferase activity"/>
    <property type="evidence" value="ECO:0007669"/>
    <property type="project" value="UniProtKB-KW"/>
</dbReference>
<comment type="subcellular location">
    <subcellularLocation>
        <location evidence="1">Membrane</location>
        <topology evidence="1">Multi-pass membrane protein</topology>
    </subcellularLocation>
</comment>
<comment type="caution">
    <text evidence="9">The sequence shown here is derived from an EMBL/GenBank/DDBJ whole genome shotgun (WGS) entry which is preliminary data.</text>
</comment>
<dbReference type="NCBIfam" id="NF038066">
    <property type="entry name" value="MptB"/>
    <property type="match status" value="1"/>
</dbReference>
<dbReference type="Proteomes" id="UP001501094">
    <property type="component" value="Unassembled WGS sequence"/>
</dbReference>
<feature type="transmembrane region" description="Helical" evidence="8">
    <location>
        <begin position="151"/>
        <end position="172"/>
    </location>
</feature>
<feature type="transmembrane region" description="Helical" evidence="8">
    <location>
        <begin position="401"/>
        <end position="419"/>
    </location>
</feature>
<accession>A0ABP4ZSZ5</accession>
<feature type="transmembrane region" description="Helical" evidence="8">
    <location>
        <begin position="241"/>
        <end position="262"/>
    </location>
</feature>
<feature type="transmembrane region" description="Helical" evidence="8">
    <location>
        <begin position="367"/>
        <end position="389"/>
    </location>
</feature>
<sequence>MVSTLPHSTPILDLEPLAALRSHVSGRMFGLALVLAGLGLLAAAWLSICRDVARAGESGQIEALALVRRATVLWSLPLLPAPPLFSRDGWSYAAQGMLTHFGISPYDWGPGILRGPIVEAVDPRWMSTPAPYGPLPLIFGDIGAGVTGNPWLLVVGHRMVALIGLVLLAWAVPRMARWTGANPALAAGTALASPLMMANGVGGLHNDLLMVGLMAAALVAAAEHHWVLGSVLGGLAAAVKLPGGLVCVAVVLVSLPVGALLVDRLRRLALVAVLSVGTLVGVGLMWGLGVGWIGALGVPASLNTVLSAPTLVGVALDGIFGAFGAGFAPNLFVTVVRNLALAAMLVLLGWIALRGRTGDKGEGVRELSLIMGAMLVLSPVVHIWYLLWVMPFLASLRLSRTASMAVVTVSVLAGLVAPLDSSLHGAYLVIVMGAMTVAVLALILLLTRHGRERIRHIAEADLIKIP</sequence>
<keyword evidence="5 8" id="KW-1133">Transmembrane helix</keyword>
<evidence type="ECO:0000256" key="6">
    <source>
        <dbReference type="ARBA" id="ARBA00023136"/>
    </source>
</evidence>